<dbReference type="InterPro" id="IPR026881">
    <property type="entry name" value="WYL_dom"/>
</dbReference>
<keyword evidence="1" id="KW-0805">Transcription regulation</keyword>
<dbReference type="Proteomes" id="UP001154420">
    <property type="component" value="Unassembled WGS sequence"/>
</dbReference>
<dbReference type="InterPro" id="IPR028349">
    <property type="entry name" value="PafC-like"/>
</dbReference>
<dbReference type="EMBL" id="QZDT01000030">
    <property type="protein sequence ID" value="NBJ94133.1"/>
    <property type="molecule type" value="Genomic_DNA"/>
</dbReference>
<dbReference type="InterPro" id="IPR051534">
    <property type="entry name" value="CBASS_pafABC_assoc_protein"/>
</dbReference>
<dbReference type="GO" id="GO:0003700">
    <property type="term" value="F:DNA-binding transcription factor activity"/>
    <property type="evidence" value="ECO:0007669"/>
    <property type="project" value="InterPro"/>
</dbReference>
<evidence type="ECO:0000313" key="5">
    <source>
        <dbReference type="Proteomes" id="UP001154420"/>
    </source>
</evidence>
<evidence type="ECO:0000259" key="3">
    <source>
        <dbReference type="PROSITE" id="PS51000"/>
    </source>
</evidence>
<dbReference type="PANTHER" id="PTHR34580:SF1">
    <property type="entry name" value="PROTEIN PAFC"/>
    <property type="match status" value="1"/>
</dbReference>
<dbReference type="OrthoDB" id="9815009at2"/>
<dbReference type="AlphaFoldDB" id="A0A9X5GSI9"/>
<dbReference type="InterPro" id="IPR036390">
    <property type="entry name" value="WH_DNA-bd_sf"/>
</dbReference>
<dbReference type="Pfam" id="PF13280">
    <property type="entry name" value="WYL"/>
    <property type="match status" value="1"/>
</dbReference>
<dbReference type="InterPro" id="IPR001034">
    <property type="entry name" value="DeoR_HTH"/>
</dbReference>
<dbReference type="PROSITE" id="PS52050">
    <property type="entry name" value="WYL"/>
    <property type="match status" value="1"/>
</dbReference>
<dbReference type="Pfam" id="PF25583">
    <property type="entry name" value="WCX"/>
    <property type="match status" value="1"/>
</dbReference>
<keyword evidence="2" id="KW-0804">Transcription</keyword>
<dbReference type="InterPro" id="IPR013196">
    <property type="entry name" value="HTH_11"/>
</dbReference>
<dbReference type="PIRSF" id="PIRSF016838">
    <property type="entry name" value="PafC"/>
    <property type="match status" value="1"/>
</dbReference>
<feature type="domain" description="HTH deoR-type" evidence="3">
    <location>
        <begin position="2"/>
        <end position="60"/>
    </location>
</feature>
<dbReference type="PANTHER" id="PTHR34580">
    <property type="match status" value="1"/>
</dbReference>
<protein>
    <submittedName>
        <fullName evidence="4">YafY family transcriptional regulator</fullName>
    </submittedName>
</protein>
<comment type="caution">
    <text evidence="4">The sequence shown here is derived from an EMBL/GenBank/DDBJ whole genome shotgun (WGS) entry which is preliminary data.</text>
</comment>
<accession>A0A9X5GSI9</accession>
<evidence type="ECO:0000256" key="2">
    <source>
        <dbReference type="ARBA" id="ARBA00023163"/>
    </source>
</evidence>
<gene>
    <name evidence="4" type="ORF">D5281_16450</name>
</gene>
<reference evidence="4" key="1">
    <citation type="submission" date="2018-09" db="EMBL/GenBank/DDBJ databases">
        <title>Murine metabolic-syndrome-specific gut microbial biobank.</title>
        <authorList>
            <person name="Liu C."/>
        </authorList>
    </citation>
    <scope>NUCLEOTIDE SEQUENCE</scope>
    <source>
        <strain evidence="4">D42-62</strain>
    </source>
</reference>
<evidence type="ECO:0000313" key="4">
    <source>
        <dbReference type="EMBL" id="NBJ94133.1"/>
    </source>
</evidence>
<organism evidence="4 5">
    <name type="scientific">Parablautia muri</name>
    <dbReference type="NCBI Taxonomy" id="2320879"/>
    <lineage>
        <taxon>Bacteria</taxon>
        <taxon>Bacillati</taxon>
        <taxon>Bacillota</taxon>
        <taxon>Clostridia</taxon>
        <taxon>Lachnospirales</taxon>
        <taxon>Lachnospiraceae</taxon>
        <taxon>Parablautia</taxon>
    </lineage>
</organism>
<dbReference type="PROSITE" id="PS51000">
    <property type="entry name" value="HTH_DEOR_2"/>
    <property type="match status" value="1"/>
</dbReference>
<dbReference type="Gene3D" id="1.10.10.10">
    <property type="entry name" value="Winged helix-like DNA-binding domain superfamily/Winged helix DNA-binding domain"/>
    <property type="match status" value="1"/>
</dbReference>
<evidence type="ECO:0000256" key="1">
    <source>
        <dbReference type="ARBA" id="ARBA00023015"/>
    </source>
</evidence>
<dbReference type="InterPro" id="IPR057727">
    <property type="entry name" value="WCX_dom"/>
</dbReference>
<name>A0A9X5GSI9_9FIRM</name>
<dbReference type="Pfam" id="PF08279">
    <property type="entry name" value="HTH_11"/>
    <property type="match status" value="1"/>
</dbReference>
<dbReference type="SUPFAM" id="SSF46785">
    <property type="entry name" value="Winged helix' DNA-binding domain"/>
    <property type="match status" value="1"/>
</dbReference>
<proteinExistence type="predicted"/>
<sequence length="305" mass="35906">MKIDRLIGIIFILLQEDKVTAPELAKRFEVSRRTINRDIADICKSGIPIVTTQGSGGGISILDSYKIDKAFFDEDELQAIFSGLQGIDSVSKRSYLANIAEKLSKKRNQIESNGSIMIDLSSHYQKPLVHKIELIKKAIQESKYISFLYYSEKGESARRIEPYYLIFRWSAWYALGYCLDRKDYRLFKLNRLWNMNIQSEKFVPRKIPQKELEFDDYFSTEIIHLKAIFSKSEKYRLIEEYGIDCYHVTNDGNLFFEWDFASYSYMRSWVFSFGDKVKVLEPLKLCRDRKKQAENIVQKEIEYDI</sequence>
<dbReference type="InterPro" id="IPR036388">
    <property type="entry name" value="WH-like_DNA-bd_sf"/>
</dbReference>
<keyword evidence="5" id="KW-1185">Reference proteome</keyword>